<evidence type="ECO:0000256" key="6">
    <source>
        <dbReference type="ARBA" id="ARBA00022840"/>
    </source>
</evidence>
<keyword evidence="2 10" id="KW-0816">Tricarboxylic acid cycle</keyword>
<evidence type="ECO:0000313" key="13">
    <source>
        <dbReference type="Proteomes" id="UP000002257"/>
    </source>
</evidence>
<evidence type="ECO:0000256" key="10">
    <source>
        <dbReference type="HAMAP-Rule" id="MF_00558"/>
    </source>
</evidence>
<comment type="catalytic activity">
    <reaction evidence="10">
        <text>succinate + ATP + CoA = succinyl-CoA + ADP + phosphate</text>
        <dbReference type="Rhea" id="RHEA:17661"/>
        <dbReference type="ChEBI" id="CHEBI:30031"/>
        <dbReference type="ChEBI" id="CHEBI:30616"/>
        <dbReference type="ChEBI" id="CHEBI:43474"/>
        <dbReference type="ChEBI" id="CHEBI:57287"/>
        <dbReference type="ChEBI" id="CHEBI:57292"/>
        <dbReference type="ChEBI" id="CHEBI:456216"/>
        <dbReference type="EC" id="6.2.1.5"/>
    </reaction>
</comment>
<dbReference type="GO" id="GO:0042709">
    <property type="term" value="C:succinate-CoA ligase complex"/>
    <property type="evidence" value="ECO:0007669"/>
    <property type="project" value="TreeGrafter"/>
</dbReference>
<dbReference type="HAMAP" id="MF_00558">
    <property type="entry name" value="Succ_CoA_beta"/>
    <property type="match status" value="1"/>
</dbReference>
<evidence type="ECO:0000256" key="3">
    <source>
        <dbReference type="ARBA" id="ARBA00022598"/>
    </source>
</evidence>
<dbReference type="EC" id="6.2.1.5" evidence="10"/>
<keyword evidence="4 10" id="KW-0479">Metal-binding</keyword>
<evidence type="ECO:0000313" key="12">
    <source>
        <dbReference type="EMBL" id="ACK50663.1"/>
    </source>
</evidence>
<keyword evidence="3 10" id="KW-0436">Ligase</keyword>
<dbReference type="SUPFAM" id="SSF56059">
    <property type="entry name" value="Glutathione synthetase ATP-binding domain-like"/>
    <property type="match status" value="1"/>
</dbReference>
<dbReference type="GO" id="GO:0004776">
    <property type="term" value="F:succinate-CoA ligase (GDP-forming) activity"/>
    <property type="evidence" value="ECO:0007669"/>
    <property type="project" value="RHEA"/>
</dbReference>
<evidence type="ECO:0000259" key="11">
    <source>
        <dbReference type="PROSITE" id="PS50975"/>
    </source>
</evidence>
<evidence type="ECO:0000256" key="1">
    <source>
        <dbReference type="ARBA" id="ARBA00009182"/>
    </source>
</evidence>
<dbReference type="InterPro" id="IPR017866">
    <property type="entry name" value="Succ-CoA_synthase_bsu_CS"/>
</dbReference>
<dbReference type="PANTHER" id="PTHR11815:SF10">
    <property type="entry name" value="SUCCINATE--COA LIGASE [GDP-FORMING] SUBUNIT BETA, MITOCHONDRIAL"/>
    <property type="match status" value="1"/>
</dbReference>
<organism evidence="12 13">
    <name type="scientific">Methylocella silvestris (strain DSM 15510 / CIP 108128 / LMG 27833 / NCIMB 13906 / BL2)</name>
    <dbReference type="NCBI Taxonomy" id="395965"/>
    <lineage>
        <taxon>Bacteria</taxon>
        <taxon>Pseudomonadati</taxon>
        <taxon>Pseudomonadota</taxon>
        <taxon>Alphaproteobacteria</taxon>
        <taxon>Hyphomicrobiales</taxon>
        <taxon>Beijerinckiaceae</taxon>
        <taxon>Methylocella</taxon>
    </lineage>
</organism>
<evidence type="ECO:0000256" key="9">
    <source>
        <dbReference type="ARBA" id="ARBA00060690"/>
    </source>
</evidence>
<dbReference type="GO" id="GO:0050074">
    <property type="term" value="F:malate-CoA ligase activity"/>
    <property type="evidence" value="ECO:0007669"/>
    <property type="project" value="UniProtKB-EC"/>
</dbReference>
<sequence>MEEGKLDIHEYQAKEILANFGVATPRGAVAYSPDQAVYCATELGGWHWAVKAQIHSGGRGKAGGVKLCKTYNEVRAAASDMLGKTLVTNQTGPEGKIVQRVYIEAAEPFDREIYLGFVLDRKVERVRIIASRFGGMEIEEIAKEHPEEILQVVVEPAVGLQAFEARELAFGLGLNLKQVSRAVQSMLGCYRAFRDLDATMVEINPLVVTKDDRVLALDAKMSFDDNALFRRSAISDMRDHSQEDPREVQAAEHNLNYVGLDGDIGCIVNGAGLAMATMDMIKYAGGAPANFLDVGGGASPERVAAAFRLVLSDRNVKAILVNVFAGINRCDWVAEGVVQACRTLNVNVPLIVRLSGTNFAAGREIIVNSGLPIISADTLADAARAAVEAAGQAPARSLN</sequence>
<dbReference type="Gene3D" id="3.30.470.20">
    <property type="entry name" value="ATP-grasp fold, B domain"/>
    <property type="match status" value="1"/>
</dbReference>
<dbReference type="GO" id="GO:0006104">
    <property type="term" value="P:succinyl-CoA metabolic process"/>
    <property type="evidence" value="ECO:0007669"/>
    <property type="project" value="TreeGrafter"/>
</dbReference>
<comment type="catalytic activity">
    <reaction evidence="10">
        <text>GTP + succinate + CoA = succinyl-CoA + GDP + phosphate</text>
        <dbReference type="Rhea" id="RHEA:22120"/>
        <dbReference type="ChEBI" id="CHEBI:30031"/>
        <dbReference type="ChEBI" id="CHEBI:37565"/>
        <dbReference type="ChEBI" id="CHEBI:43474"/>
        <dbReference type="ChEBI" id="CHEBI:57287"/>
        <dbReference type="ChEBI" id="CHEBI:57292"/>
        <dbReference type="ChEBI" id="CHEBI:58189"/>
    </reaction>
</comment>
<evidence type="ECO:0000256" key="5">
    <source>
        <dbReference type="ARBA" id="ARBA00022741"/>
    </source>
</evidence>
<dbReference type="STRING" id="395965.Msil_1716"/>
<feature type="binding site" evidence="10">
    <location>
        <position position="107"/>
    </location>
    <ligand>
        <name>ATP</name>
        <dbReference type="ChEBI" id="CHEBI:30616"/>
    </ligand>
</feature>
<evidence type="ECO:0000256" key="7">
    <source>
        <dbReference type="ARBA" id="ARBA00022842"/>
    </source>
</evidence>
<feature type="binding site" evidence="10">
    <location>
        <position position="204"/>
    </location>
    <ligand>
        <name>Mg(2+)</name>
        <dbReference type="ChEBI" id="CHEBI:18420"/>
    </ligand>
</feature>
<dbReference type="FunFam" id="3.40.50.261:FF:000001">
    <property type="entry name" value="Succinate--CoA ligase [ADP-forming] subunit beta"/>
    <property type="match status" value="1"/>
</dbReference>
<dbReference type="GO" id="GO:0006099">
    <property type="term" value="P:tricarboxylic acid cycle"/>
    <property type="evidence" value="ECO:0007669"/>
    <property type="project" value="UniProtKB-UniRule"/>
</dbReference>
<dbReference type="Proteomes" id="UP000002257">
    <property type="component" value="Chromosome"/>
</dbReference>
<comment type="cofactor">
    <cofactor evidence="10">
        <name>Mg(2+)</name>
        <dbReference type="ChEBI" id="CHEBI:18420"/>
    </cofactor>
    <text evidence="10">Binds 1 Mg(2+) ion per subunit.</text>
</comment>
<dbReference type="InterPro" id="IPR005809">
    <property type="entry name" value="Succ_CoA_ligase-like_bsu"/>
</dbReference>
<comment type="subunit">
    <text evidence="10">Heterotetramer of two alpha and two beta subunits.</text>
</comment>
<feature type="binding site" evidence="10">
    <location>
        <position position="51"/>
    </location>
    <ligand>
        <name>ATP</name>
        <dbReference type="ChEBI" id="CHEBI:30616"/>
    </ligand>
</feature>
<feature type="domain" description="ATP-grasp" evidence="11">
    <location>
        <begin position="14"/>
        <end position="234"/>
    </location>
</feature>
<dbReference type="GO" id="GO:0005829">
    <property type="term" value="C:cytosol"/>
    <property type="evidence" value="ECO:0007669"/>
    <property type="project" value="TreeGrafter"/>
</dbReference>
<feature type="binding site" evidence="10">
    <location>
        <begin position="58"/>
        <end position="60"/>
    </location>
    <ligand>
        <name>ATP</name>
        <dbReference type="ChEBI" id="CHEBI:30616"/>
    </ligand>
</feature>
<dbReference type="InterPro" id="IPR013650">
    <property type="entry name" value="ATP-grasp_succ-CoA_synth-type"/>
</dbReference>
<dbReference type="PIRSF" id="PIRSF001554">
    <property type="entry name" value="SucCS_beta"/>
    <property type="match status" value="1"/>
</dbReference>
<dbReference type="NCBIfam" id="NF010647">
    <property type="entry name" value="PRK14046.1"/>
    <property type="match status" value="1"/>
</dbReference>
<dbReference type="NCBIfam" id="NF001913">
    <property type="entry name" value="PRK00696.1"/>
    <property type="match status" value="1"/>
</dbReference>
<dbReference type="PROSITE" id="PS01217">
    <property type="entry name" value="SUCCINYL_COA_LIG_3"/>
    <property type="match status" value="1"/>
</dbReference>
<dbReference type="SUPFAM" id="SSF52210">
    <property type="entry name" value="Succinyl-CoA synthetase domains"/>
    <property type="match status" value="1"/>
</dbReference>
<dbReference type="GO" id="GO:0005524">
    <property type="term" value="F:ATP binding"/>
    <property type="evidence" value="ECO:0007669"/>
    <property type="project" value="UniProtKB-UniRule"/>
</dbReference>
<accession>B8EKC3</accession>
<dbReference type="GO" id="GO:0000287">
    <property type="term" value="F:magnesium ion binding"/>
    <property type="evidence" value="ECO:0007669"/>
    <property type="project" value="UniProtKB-UniRule"/>
</dbReference>
<evidence type="ECO:0000256" key="2">
    <source>
        <dbReference type="ARBA" id="ARBA00022532"/>
    </source>
</evidence>
<dbReference type="PANTHER" id="PTHR11815">
    <property type="entry name" value="SUCCINYL-COA SYNTHETASE BETA CHAIN"/>
    <property type="match status" value="1"/>
</dbReference>
<dbReference type="KEGG" id="msl:Msil_1716"/>
<dbReference type="eggNOG" id="COG0045">
    <property type="taxonomic scope" value="Bacteria"/>
</dbReference>
<feature type="binding site" evidence="10">
    <location>
        <position position="269"/>
    </location>
    <ligand>
        <name>substrate</name>
        <note>ligand shared with subunit alpha</note>
    </ligand>
</feature>
<comment type="catalytic activity">
    <reaction evidence="8">
        <text>(S)-malate + ATP + CoA = (S)-malyl-CoA + ADP + phosphate</text>
        <dbReference type="Rhea" id="RHEA:26193"/>
        <dbReference type="ChEBI" id="CHEBI:15589"/>
        <dbReference type="ChEBI" id="CHEBI:30616"/>
        <dbReference type="ChEBI" id="CHEBI:43474"/>
        <dbReference type="ChEBI" id="CHEBI:57287"/>
        <dbReference type="ChEBI" id="CHEBI:57317"/>
        <dbReference type="ChEBI" id="CHEBI:456216"/>
        <dbReference type="EC" id="6.2.1.9"/>
    </reaction>
</comment>
<dbReference type="HOGENOM" id="CLU_037430_0_2_5"/>
<keyword evidence="6 10" id="KW-0067">ATP-binding</keyword>
<dbReference type="EMBL" id="CP001280">
    <property type="protein sequence ID" value="ACK50663.1"/>
    <property type="molecule type" value="Genomic_DNA"/>
</dbReference>
<feature type="binding site" evidence="10">
    <location>
        <position position="218"/>
    </location>
    <ligand>
        <name>Mg(2+)</name>
        <dbReference type="ChEBI" id="CHEBI:18420"/>
    </ligand>
</feature>
<dbReference type="Pfam" id="PF00549">
    <property type="entry name" value="Ligase_CoA"/>
    <property type="match status" value="1"/>
</dbReference>
<protein>
    <recommendedName>
        <fullName evidence="10">Succinate--CoA ligase [ADP-forming] subunit beta</fullName>
        <ecNumber evidence="10">6.2.1.5</ecNumber>
    </recommendedName>
    <alternativeName>
        <fullName evidence="10">Succinyl-CoA synthetase subunit beta</fullName>
        <shortName evidence="10">SCS-beta</shortName>
    </alternativeName>
</protein>
<feature type="binding site" evidence="10">
    <location>
        <position position="104"/>
    </location>
    <ligand>
        <name>ATP</name>
        <dbReference type="ChEBI" id="CHEBI:30616"/>
    </ligand>
</feature>
<dbReference type="PROSITE" id="PS50975">
    <property type="entry name" value="ATP_GRASP"/>
    <property type="match status" value="1"/>
</dbReference>
<name>B8EKC3_METSB</name>
<keyword evidence="7 10" id="KW-0460">Magnesium</keyword>
<proteinExistence type="inferred from homology"/>
<comment type="pathway">
    <text evidence="9">One-carbon metabolism; formaldehyde assimilation via serine pathway.</text>
</comment>
<comment type="pathway">
    <text evidence="10">Carbohydrate metabolism; tricarboxylic acid cycle; succinate from succinyl-CoA (ligase route): step 1/1.</text>
</comment>
<dbReference type="InterPro" id="IPR016102">
    <property type="entry name" value="Succinyl-CoA_synth-like"/>
</dbReference>
<reference evidence="12 13" key="1">
    <citation type="journal article" date="2010" name="J. Bacteriol.">
        <title>Complete genome sequence of the aerobic facultative methanotroph Methylocella silvestris BL2.</title>
        <authorList>
            <person name="Chen Y."/>
            <person name="Crombie A."/>
            <person name="Rahman M.T."/>
            <person name="Dedysh S.N."/>
            <person name="Liesack W."/>
            <person name="Stott M.B."/>
            <person name="Alam M."/>
            <person name="Theisen A.R."/>
            <person name="Murrell J.C."/>
            <person name="Dunfield P.F."/>
        </authorList>
    </citation>
    <scope>NUCLEOTIDE SEQUENCE [LARGE SCALE GENOMIC DNA]</scope>
    <source>
        <strain evidence="13">DSM 15510 / CIP 108128 / LMG 27833 / NCIMB 13906 / BL2</strain>
    </source>
</reference>
<comment type="function">
    <text evidence="10">Succinyl-CoA synthetase functions in the citric acid cycle (TCA), coupling the hydrolysis of succinyl-CoA to the synthesis of either ATP or GTP and thus represents the only step of substrate-level phosphorylation in the TCA. The beta subunit provides nucleotide specificity of the enzyme and binds the substrate succinate, while the binding sites for coenzyme A and phosphate are found in the alpha subunit.</text>
</comment>
<dbReference type="Pfam" id="PF08442">
    <property type="entry name" value="ATP-grasp_2"/>
    <property type="match status" value="1"/>
</dbReference>
<dbReference type="Gene3D" id="3.30.1490.20">
    <property type="entry name" value="ATP-grasp fold, A domain"/>
    <property type="match status" value="1"/>
</dbReference>
<evidence type="ECO:0000256" key="4">
    <source>
        <dbReference type="ARBA" id="ARBA00022723"/>
    </source>
</evidence>
<evidence type="ECO:0000256" key="8">
    <source>
        <dbReference type="ARBA" id="ARBA00052241"/>
    </source>
</evidence>
<dbReference type="GO" id="GO:0004775">
    <property type="term" value="F:succinate-CoA ligase (ADP-forming) activity"/>
    <property type="evidence" value="ECO:0007669"/>
    <property type="project" value="UniProtKB-UniRule"/>
</dbReference>
<gene>
    <name evidence="10" type="primary">sucC</name>
    <name evidence="12" type="ordered locus">Msil_1716</name>
</gene>
<comment type="similarity">
    <text evidence="1 10">Belongs to the succinate/malate CoA ligase beta subunit family.</text>
</comment>
<dbReference type="InterPro" id="IPR005811">
    <property type="entry name" value="SUCC_ACL_C"/>
</dbReference>
<dbReference type="InterPro" id="IPR013815">
    <property type="entry name" value="ATP_grasp_subdomain_1"/>
</dbReference>
<dbReference type="InterPro" id="IPR011761">
    <property type="entry name" value="ATP-grasp"/>
</dbReference>
<dbReference type="NCBIfam" id="TIGR01016">
    <property type="entry name" value="sucCoAbeta"/>
    <property type="match status" value="1"/>
</dbReference>
<dbReference type="FunFam" id="3.30.1490.20:FF:000002">
    <property type="entry name" value="Succinate--CoA ligase [ADP-forming] subunit beta"/>
    <property type="match status" value="1"/>
</dbReference>
<keyword evidence="5 10" id="KW-0547">Nucleotide-binding</keyword>
<feature type="binding site" evidence="10">
    <location>
        <position position="112"/>
    </location>
    <ligand>
        <name>ATP</name>
        <dbReference type="ChEBI" id="CHEBI:30616"/>
    </ligand>
</feature>
<dbReference type="Gene3D" id="3.40.50.261">
    <property type="entry name" value="Succinyl-CoA synthetase domains"/>
    <property type="match status" value="1"/>
</dbReference>
<comment type="caution">
    <text evidence="10">Lacks conserved residue(s) required for the propagation of feature annotation.</text>
</comment>
<dbReference type="UniPathway" id="UPA00223">
    <property type="reaction ID" value="UER00999"/>
</dbReference>
<dbReference type="AlphaFoldDB" id="B8EKC3"/>
<keyword evidence="13" id="KW-1185">Reference proteome</keyword>
<dbReference type="FunFam" id="3.30.470.20:FF:000002">
    <property type="entry name" value="Succinate--CoA ligase [ADP-forming] subunit beta"/>
    <property type="match status" value="1"/>
</dbReference>